<sequence length="89" mass="9739">MTDGKSANATAAVESVLNQTEATEETKNIIRHHVHVHAAAVCRNDANSQLAAHSTRPDHISSFDDAELPVRGDNLMSRELFKFCKDSHA</sequence>
<protein>
    <submittedName>
        <fullName evidence="1">Uncharacterized protein</fullName>
    </submittedName>
</protein>
<dbReference type="Proteomes" id="UP000281553">
    <property type="component" value="Unassembled WGS sequence"/>
</dbReference>
<dbReference type="EMBL" id="UYRU01062180">
    <property type="protein sequence ID" value="VDN15338.1"/>
    <property type="molecule type" value="Genomic_DNA"/>
</dbReference>
<dbReference type="AlphaFoldDB" id="A0A3P7LZ45"/>
<gene>
    <name evidence="1" type="ORF">DILT_LOCUS11169</name>
</gene>
<keyword evidence="2" id="KW-1185">Reference proteome</keyword>
<evidence type="ECO:0000313" key="2">
    <source>
        <dbReference type="Proteomes" id="UP000281553"/>
    </source>
</evidence>
<accession>A0A3P7LZ45</accession>
<organism evidence="1 2">
    <name type="scientific">Dibothriocephalus latus</name>
    <name type="common">Fish tapeworm</name>
    <name type="synonym">Diphyllobothrium latum</name>
    <dbReference type="NCBI Taxonomy" id="60516"/>
    <lineage>
        <taxon>Eukaryota</taxon>
        <taxon>Metazoa</taxon>
        <taxon>Spiralia</taxon>
        <taxon>Lophotrochozoa</taxon>
        <taxon>Platyhelminthes</taxon>
        <taxon>Cestoda</taxon>
        <taxon>Eucestoda</taxon>
        <taxon>Diphyllobothriidea</taxon>
        <taxon>Diphyllobothriidae</taxon>
        <taxon>Dibothriocephalus</taxon>
    </lineage>
</organism>
<evidence type="ECO:0000313" key="1">
    <source>
        <dbReference type="EMBL" id="VDN15338.1"/>
    </source>
</evidence>
<proteinExistence type="predicted"/>
<reference evidence="1 2" key="1">
    <citation type="submission" date="2018-11" db="EMBL/GenBank/DDBJ databases">
        <authorList>
            <consortium name="Pathogen Informatics"/>
        </authorList>
    </citation>
    <scope>NUCLEOTIDE SEQUENCE [LARGE SCALE GENOMIC DNA]</scope>
</reference>
<name>A0A3P7LZ45_DIBLA</name>
<dbReference type="OrthoDB" id="6279116at2759"/>